<gene>
    <name evidence="2" type="ORF">FCI23_52725</name>
</gene>
<organism evidence="2 3">
    <name type="scientific">Actinacidiphila oryziradicis</name>
    <dbReference type="NCBI Taxonomy" id="2571141"/>
    <lineage>
        <taxon>Bacteria</taxon>
        <taxon>Bacillati</taxon>
        <taxon>Actinomycetota</taxon>
        <taxon>Actinomycetes</taxon>
        <taxon>Kitasatosporales</taxon>
        <taxon>Streptomycetaceae</taxon>
        <taxon>Actinacidiphila</taxon>
    </lineage>
</organism>
<feature type="domain" description="Transposase DDE" evidence="1">
    <location>
        <begin position="16"/>
        <end position="102"/>
    </location>
</feature>
<keyword evidence="3" id="KW-1185">Reference proteome</keyword>
<reference evidence="2 3" key="1">
    <citation type="submission" date="2019-04" db="EMBL/GenBank/DDBJ databases">
        <title>Streptomyces oryziradicis sp. nov., a novel actinomycete isolated from rhizosphere soil of rice (Oryza sativa L.).</title>
        <authorList>
            <person name="Li C."/>
        </authorList>
    </citation>
    <scope>NUCLEOTIDE SEQUENCE [LARGE SCALE GENOMIC DNA]</scope>
    <source>
        <strain evidence="2 3">NEAU-C40</strain>
    </source>
</reference>
<sequence>MRGPATARSGATPGLARFPSRWMSINQAWLTVTALACDLRAWLQLLACDGEMATATPKTLRYRFLHVPAVLVRGQRRRRLKIPRTWPWAAQIVTAFRRLLALPHPAEP</sequence>
<dbReference type="Pfam" id="PF13701">
    <property type="entry name" value="DDE_Tnp_1_4"/>
    <property type="match status" value="1"/>
</dbReference>
<comment type="caution">
    <text evidence="2">The sequence shown here is derived from an EMBL/GenBank/DDBJ whole genome shotgun (WGS) entry which is preliminary data.</text>
</comment>
<protein>
    <recommendedName>
        <fullName evidence="1">Transposase DDE domain-containing protein</fullName>
    </recommendedName>
</protein>
<dbReference type="RefSeq" id="WP_136731111.1">
    <property type="nucleotide sequence ID" value="NZ_SUMC01000194.1"/>
</dbReference>
<accession>A0A4U0RH80</accession>
<dbReference type="EMBL" id="SUMC01000194">
    <property type="protein sequence ID" value="TJZ94961.1"/>
    <property type="molecule type" value="Genomic_DNA"/>
</dbReference>
<name>A0A4U0RH80_9ACTN</name>
<evidence type="ECO:0000259" key="1">
    <source>
        <dbReference type="Pfam" id="PF13701"/>
    </source>
</evidence>
<dbReference type="AlphaFoldDB" id="A0A4U0RH80"/>
<dbReference type="Proteomes" id="UP000305778">
    <property type="component" value="Unassembled WGS sequence"/>
</dbReference>
<dbReference type="OrthoDB" id="3254802at2"/>
<dbReference type="InterPro" id="IPR025668">
    <property type="entry name" value="Tnp_DDE_dom"/>
</dbReference>
<evidence type="ECO:0000313" key="2">
    <source>
        <dbReference type="EMBL" id="TJZ94961.1"/>
    </source>
</evidence>
<proteinExistence type="predicted"/>
<evidence type="ECO:0000313" key="3">
    <source>
        <dbReference type="Proteomes" id="UP000305778"/>
    </source>
</evidence>